<evidence type="ECO:0000256" key="1">
    <source>
        <dbReference type="SAM" id="MobiDB-lite"/>
    </source>
</evidence>
<feature type="region of interest" description="Disordered" evidence="1">
    <location>
        <begin position="50"/>
        <end position="86"/>
    </location>
</feature>
<dbReference type="InterPro" id="IPR024232">
    <property type="entry name" value="SpoIIIAH"/>
</dbReference>
<name>A0A9D2M9U3_9FIRM</name>
<evidence type="ECO:0000313" key="2">
    <source>
        <dbReference type="EMBL" id="HJB56672.1"/>
    </source>
</evidence>
<proteinExistence type="predicted"/>
<dbReference type="EMBL" id="DWYC01000040">
    <property type="protein sequence ID" value="HJB56672.1"/>
    <property type="molecule type" value="Genomic_DNA"/>
</dbReference>
<accession>A0A9D2M9U3</accession>
<dbReference type="InterPro" id="IPR038503">
    <property type="entry name" value="SpoIIIAH_sf"/>
</dbReference>
<evidence type="ECO:0000313" key="3">
    <source>
        <dbReference type="Proteomes" id="UP000824208"/>
    </source>
</evidence>
<sequence length="199" mass="20525">MKLWKRNAVVAAIVLFVCAAVYLNWSYNQETADAGKVLGQAALVGAESTDPLLTSPSAGPEESAPASPAPSGGEAENSGGGTGYFDSARLNRQEARDSALRILQESAADESADEAMQTQLTQAIETMASTTVSEAQIENLVTAKGYADCVAFISENSASVVVSAVEGGLTDADVARITEIVTGETGLPASQIKIIEAEP</sequence>
<dbReference type="Pfam" id="PF12685">
    <property type="entry name" value="SpoIIIAH"/>
    <property type="match status" value="1"/>
</dbReference>
<comment type="caution">
    <text evidence="2">The sequence shown here is derived from an EMBL/GenBank/DDBJ whole genome shotgun (WGS) entry which is preliminary data.</text>
</comment>
<protein>
    <submittedName>
        <fullName evidence="2">SpoIIIAH-like family protein</fullName>
    </submittedName>
</protein>
<feature type="compositionally biased region" description="Low complexity" evidence="1">
    <location>
        <begin position="55"/>
        <end position="77"/>
    </location>
</feature>
<dbReference type="Gene3D" id="1.10.287.4300">
    <property type="entry name" value="Stage III sporulation protein AH-like"/>
    <property type="match status" value="1"/>
</dbReference>
<dbReference type="AlphaFoldDB" id="A0A9D2M9U3"/>
<reference evidence="2" key="2">
    <citation type="submission" date="2021-04" db="EMBL/GenBank/DDBJ databases">
        <authorList>
            <person name="Gilroy R."/>
        </authorList>
    </citation>
    <scope>NUCLEOTIDE SEQUENCE</scope>
    <source>
        <strain evidence="2">CHK189-11263</strain>
    </source>
</reference>
<gene>
    <name evidence="2" type="ORF">H9714_03875</name>
</gene>
<organism evidence="2 3">
    <name type="scientific">Candidatus Flavonifractor intestinipullorum</name>
    <dbReference type="NCBI Taxonomy" id="2838587"/>
    <lineage>
        <taxon>Bacteria</taxon>
        <taxon>Bacillati</taxon>
        <taxon>Bacillota</taxon>
        <taxon>Clostridia</taxon>
        <taxon>Eubacteriales</taxon>
        <taxon>Oscillospiraceae</taxon>
        <taxon>Flavonifractor</taxon>
    </lineage>
</organism>
<dbReference type="Proteomes" id="UP000824208">
    <property type="component" value="Unassembled WGS sequence"/>
</dbReference>
<reference evidence="2" key="1">
    <citation type="journal article" date="2021" name="PeerJ">
        <title>Extensive microbial diversity within the chicken gut microbiome revealed by metagenomics and culture.</title>
        <authorList>
            <person name="Gilroy R."/>
            <person name="Ravi A."/>
            <person name="Getino M."/>
            <person name="Pursley I."/>
            <person name="Horton D.L."/>
            <person name="Alikhan N.F."/>
            <person name="Baker D."/>
            <person name="Gharbi K."/>
            <person name="Hall N."/>
            <person name="Watson M."/>
            <person name="Adriaenssens E.M."/>
            <person name="Foster-Nyarko E."/>
            <person name="Jarju S."/>
            <person name="Secka A."/>
            <person name="Antonio M."/>
            <person name="Oren A."/>
            <person name="Chaudhuri R.R."/>
            <person name="La Ragione R."/>
            <person name="Hildebrand F."/>
            <person name="Pallen M.J."/>
        </authorList>
    </citation>
    <scope>NUCLEOTIDE SEQUENCE</scope>
    <source>
        <strain evidence="2">CHK189-11263</strain>
    </source>
</reference>